<name>A0A2A5CJ82_9GAMM</name>
<dbReference type="InterPro" id="IPR006076">
    <property type="entry name" value="FAD-dep_OxRdtase"/>
</dbReference>
<dbReference type="AlphaFoldDB" id="A0A2A5CJ82"/>
<dbReference type="Proteomes" id="UP000228987">
    <property type="component" value="Unassembled WGS sequence"/>
</dbReference>
<dbReference type="InterPro" id="IPR036188">
    <property type="entry name" value="FAD/NAD-bd_sf"/>
</dbReference>
<dbReference type="Pfam" id="PF01266">
    <property type="entry name" value="DAO"/>
    <property type="match status" value="1"/>
</dbReference>
<evidence type="ECO:0000313" key="4">
    <source>
        <dbReference type="Proteomes" id="UP000228987"/>
    </source>
</evidence>
<proteinExistence type="predicted"/>
<reference evidence="4" key="1">
    <citation type="submission" date="2017-08" db="EMBL/GenBank/DDBJ databases">
        <title>A dynamic microbial community with high functional redundancy inhabits the cold, oxic subseafloor aquifer.</title>
        <authorList>
            <person name="Tully B.J."/>
            <person name="Wheat C.G."/>
            <person name="Glazer B.T."/>
            <person name="Huber J.A."/>
        </authorList>
    </citation>
    <scope>NUCLEOTIDE SEQUENCE [LARGE SCALE GENOMIC DNA]</scope>
</reference>
<dbReference type="GO" id="GO:0005737">
    <property type="term" value="C:cytoplasm"/>
    <property type="evidence" value="ECO:0007669"/>
    <property type="project" value="TreeGrafter"/>
</dbReference>
<evidence type="ECO:0000256" key="1">
    <source>
        <dbReference type="ARBA" id="ARBA00023002"/>
    </source>
</evidence>
<dbReference type="GO" id="GO:0016491">
    <property type="term" value="F:oxidoreductase activity"/>
    <property type="evidence" value="ECO:0007669"/>
    <property type="project" value="UniProtKB-KW"/>
</dbReference>
<protein>
    <recommendedName>
        <fullName evidence="2">FAD dependent oxidoreductase domain-containing protein</fullName>
    </recommendedName>
</protein>
<evidence type="ECO:0000259" key="2">
    <source>
        <dbReference type="Pfam" id="PF01266"/>
    </source>
</evidence>
<organism evidence="3 4">
    <name type="scientific">SAR86 cluster bacterium</name>
    <dbReference type="NCBI Taxonomy" id="2030880"/>
    <lineage>
        <taxon>Bacteria</taxon>
        <taxon>Pseudomonadati</taxon>
        <taxon>Pseudomonadota</taxon>
        <taxon>Gammaproteobacteria</taxon>
        <taxon>SAR86 cluster</taxon>
    </lineage>
</organism>
<dbReference type="Gene3D" id="3.30.9.10">
    <property type="entry name" value="D-Amino Acid Oxidase, subunit A, domain 2"/>
    <property type="match status" value="1"/>
</dbReference>
<keyword evidence="1" id="KW-0560">Oxidoreductase</keyword>
<dbReference type="Gene3D" id="3.50.50.60">
    <property type="entry name" value="FAD/NAD(P)-binding domain"/>
    <property type="match status" value="1"/>
</dbReference>
<dbReference type="PANTHER" id="PTHR13847:SF289">
    <property type="entry name" value="GLYCINE OXIDASE"/>
    <property type="match status" value="1"/>
</dbReference>
<comment type="caution">
    <text evidence="3">The sequence shown here is derived from an EMBL/GenBank/DDBJ whole genome shotgun (WGS) entry which is preliminary data.</text>
</comment>
<feature type="domain" description="FAD dependent oxidoreductase" evidence="2">
    <location>
        <begin position="8"/>
        <end position="314"/>
    </location>
</feature>
<accession>A0A2A5CJ82</accession>
<evidence type="ECO:0000313" key="3">
    <source>
        <dbReference type="EMBL" id="PCJ43426.1"/>
    </source>
</evidence>
<dbReference type="SUPFAM" id="SSF51905">
    <property type="entry name" value="FAD/NAD(P)-binding domain"/>
    <property type="match status" value="1"/>
</dbReference>
<dbReference type="EMBL" id="NVWI01000001">
    <property type="protein sequence ID" value="PCJ43426.1"/>
    <property type="molecule type" value="Genomic_DNA"/>
</dbReference>
<dbReference type="PANTHER" id="PTHR13847">
    <property type="entry name" value="SARCOSINE DEHYDROGENASE-RELATED"/>
    <property type="match status" value="1"/>
</dbReference>
<gene>
    <name evidence="3" type="ORF">COA71_00705</name>
</gene>
<sequence length="404" mass="45310">MPSVIEKDALIIGGGIAGLWMLNRLRAEGYDVMLLEKNQLGAGQTIASQGMIHGGIKYALTGNLNTASEAIADMPEHWEACLAGTGDVDLRGTNILSKHYYMWPRNSLRSRFNAFLGSKALRGKVTSVDKENYPAFFQTHIKGPLYKLKDIVLDVPSLLNCLSKTHQSNIKLFNRDKWWSVERNAEGEFKSLTMQQDNETYIIKAKQLIISSGEGSKDFLKKLIPEKELPDNMQMQLRPLQMTLVKHTQPHPIHVHCVADQLTATPEVTITTHQCADGSSAWYLGGELAESGAHRTQEEQIQVAQKKISELFPWCDLSNAQWHSFFINRAEAQTKNGKRPETASIHQHKNITLCWPSKLTLAPDLGQQIVNLFQEKNVEPANYNNPDLSNLNFPGIAVPPWDTM</sequence>